<dbReference type="EMBL" id="BARS01027265">
    <property type="protein sequence ID" value="GAG09999.1"/>
    <property type="molecule type" value="Genomic_DNA"/>
</dbReference>
<dbReference type="GO" id="GO:0005524">
    <property type="term" value="F:ATP binding"/>
    <property type="evidence" value="ECO:0007669"/>
    <property type="project" value="UniProtKB-KW"/>
</dbReference>
<dbReference type="PANTHER" id="PTHR43776">
    <property type="entry name" value="TRANSPORT ATP-BINDING PROTEIN"/>
    <property type="match status" value="1"/>
</dbReference>
<comment type="similarity">
    <text evidence="1">Belongs to the ABC transporter superfamily.</text>
</comment>
<gene>
    <name evidence="6" type="ORF">S01H1_42847</name>
</gene>
<evidence type="ECO:0000313" key="6">
    <source>
        <dbReference type="EMBL" id="GAG09999.1"/>
    </source>
</evidence>
<feature type="non-terminal residue" evidence="6">
    <location>
        <position position="103"/>
    </location>
</feature>
<dbReference type="InterPro" id="IPR003439">
    <property type="entry name" value="ABC_transporter-like_ATP-bd"/>
</dbReference>
<name>X0UW02_9ZZZZ</name>
<dbReference type="SUPFAM" id="SSF52540">
    <property type="entry name" value="P-loop containing nucleoside triphosphate hydrolases"/>
    <property type="match status" value="1"/>
</dbReference>
<dbReference type="Gene3D" id="3.40.50.300">
    <property type="entry name" value="P-loop containing nucleotide triphosphate hydrolases"/>
    <property type="match status" value="1"/>
</dbReference>
<dbReference type="InterPro" id="IPR027417">
    <property type="entry name" value="P-loop_NTPase"/>
</dbReference>
<accession>X0UW02</accession>
<sequence length="103" mass="11559">MAEQTSPLLSVRNLRKYFPVRRGVLRRAVAWVRAVDGIDFDILPGRTLGLVGESGCGKTTTGRLILRLIELDNGTIVFRGTDITSLSQSKLRPHRKHMQVVFQ</sequence>
<protein>
    <recommendedName>
        <fullName evidence="5">ABC transporter domain-containing protein</fullName>
    </recommendedName>
</protein>
<dbReference type="PANTHER" id="PTHR43776:SF7">
    <property type="entry name" value="D,D-DIPEPTIDE TRANSPORT ATP-BINDING PROTEIN DDPF-RELATED"/>
    <property type="match status" value="1"/>
</dbReference>
<evidence type="ECO:0000256" key="2">
    <source>
        <dbReference type="ARBA" id="ARBA00022448"/>
    </source>
</evidence>
<feature type="domain" description="ABC transporter" evidence="5">
    <location>
        <begin position="36"/>
        <end position="103"/>
    </location>
</feature>
<organism evidence="6">
    <name type="scientific">marine sediment metagenome</name>
    <dbReference type="NCBI Taxonomy" id="412755"/>
    <lineage>
        <taxon>unclassified sequences</taxon>
        <taxon>metagenomes</taxon>
        <taxon>ecological metagenomes</taxon>
    </lineage>
</organism>
<comment type="caution">
    <text evidence="6">The sequence shown here is derived from an EMBL/GenBank/DDBJ whole genome shotgun (WGS) entry which is preliminary data.</text>
</comment>
<keyword evidence="2" id="KW-0813">Transport</keyword>
<proteinExistence type="inferred from homology"/>
<evidence type="ECO:0000259" key="5">
    <source>
        <dbReference type="Pfam" id="PF00005"/>
    </source>
</evidence>
<evidence type="ECO:0000256" key="1">
    <source>
        <dbReference type="ARBA" id="ARBA00005417"/>
    </source>
</evidence>
<dbReference type="AlphaFoldDB" id="X0UW02"/>
<keyword evidence="3" id="KW-0547">Nucleotide-binding</keyword>
<dbReference type="Pfam" id="PF00005">
    <property type="entry name" value="ABC_tran"/>
    <property type="match status" value="1"/>
</dbReference>
<evidence type="ECO:0000256" key="4">
    <source>
        <dbReference type="ARBA" id="ARBA00022840"/>
    </source>
</evidence>
<dbReference type="InterPro" id="IPR050319">
    <property type="entry name" value="ABC_transp_ATP-bind"/>
</dbReference>
<reference evidence="6" key="1">
    <citation type="journal article" date="2014" name="Front. Microbiol.">
        <title>High frequency of phylogenetically diverse reductive dehalogenase-homologous genes in deep subseafloor sedimentary metagenomes.</title>
        <authorList>
            <person name="Kawai M."/>
            <person name="Futagami T."/>
            <person name="Toyoda A."/>
            <person name="Takaki Y."/>
            <person name="Nishi S."/>
            <person name="Hori S."/>
            <person name="Arai W."/>
            <person name="Tsubouchi T."/>
            <person name="Morono Y."/>
            <person name="Uchiyama I."/>
            <person name="Ito T."/>
            <person name="Fujiyama A."/>
            <person name="Inagaki F."/>
            <person name="Takami H."/>
        </authorList>
    </citation>
    <scope>NUCLEOTIDE SEQUENCE</scope>
    <source>
        <strain evidence="6">Expedition CK06-06</strain>
    </source>
</reference>
<keyword evidence="4" id="KW-0067">ATP-binding</keyword>
<evidence type="ECO:0000256" key="3">
    <source>
        <dbReference type="ARBA" id="ARBA00022741"/>
    </source>
</evidence>
<dbReference type="GO" id="GO:0016887">
    <property type="term" value="F:ATP hydrolysis activity"/>
    <property type="evidence" value="ECO:0007669"/>
    <property type="project" value="InterPro"/>
</dbReference>